<feature type="region of interest" description="Disordered" evidence="5">
    <location>
        <begin position="437"/>
        <end position="526"/>
    </location>
</feature>
<reference evidence="8" key="1">
    <citation type="journal article" date="2018" name="Genome Biol. Evol.">
        <title>Genomics and development of Lentinus tigrinus, a white-rot wood-decaying mushroom with dimorphic fruiting bodies.</title>
        <authorList>
            <person name="Wu B."/>
            <person name="Xu Z."/>
            <person name="Knudson A."/>
            <person name="Carlson A."/>
            <person name="Chen N."/>
            <person name="Kovaka S."/>
            <person name="LaButti K."/>
            <person name="Lipzen A."/>
            <person name="Pennachio C."/>
            <person name="Riley R."/>
            <person name="Schakwitz W."/>
            <person name="Umezawa K."/>
            <person name="Ohm R.A."/>
            <person name="Grigoriev I.V."/>
            <person name="Nagy L.G."/>
            <person name="Gibbons J."/>
            <person name="Hibbett D."/>
        </authorList>
    </citation>
    <scope>NUCLEOTIDE SEQUENCE [LARGE SCALE GENOMIC DNA]</scope>
    <source>
        <strain evidence="8">ALCF2SS1-6</strain>
    </source>
</reference>
<proteinExistence type="predicted"/>
<evidence type="ECO:0000256" key="1">
    <source>
        <dbReference type="ARBA" id="ARBA00004141"/>
    </source>
</evidence>
<evidence type="ECO:0000313" key="8">
    <source>
        <dbReference type="EMBL" id="RPD63890.1"/>
    </source>
</evidence>
<evidence type="ECO:0000256" key="6">
    <source>
        <dbReference type="SAM" id="Phobius"/>
    </source>
</evidence>
<feature type="compositionally biased region" description="Polar residues" evidence="5">
    <location>
        <begin position="478"/>
        <end position="490"/>
    </location>
</feature>
<dbReference type="InterPro" id="IPR029052">
    <property type="entry name" value="Metallo-depent_PP-like"/>
</dbReference>
<protein>
    <submittedName>
        <fullName evidence="8">Metallo-dependent phosphatase</fullName>
    </submittedName>
</protein>
<keyword evidence="3 6" id="KW-1133">Transmembrane helix</keyword>
<dbReference type="PANTHER" id="PTHR13315:SF4">
    <property type="entry name" value="METALLOPHOSPHOESTERASE, ISOFORM E"/>
    <property type="match status" value="1"/>
</dbReference>
<evidence type="ECO:0000256" key="5">
    <source>
        <dbReference type="SAM" id="MobiDB-lite"/>
    </source>
</evidence>
<name>A0A5C2SJU6_9APHY</name>
<keyword evidence="4 6" id="KW-0472">Membrane</keyword>
<dbReference type="SUPFAM" id="SSF56300">
    <property type="entry name" value="Metallo-dependent phosphatases"/>
    <property type="match status" value="1"/>
</dbReference>
<dbReference type="PANTHER" id="PTHR13315">
    <property type="entry name" value="METALLO PHOSPHOESTERASE RELATED"/>
    <property type="match status" value="1"/>
</dbReference>
<dbReference type="STRING" id="1328759.A0A5C2SJU6"/>
<evidence type="ECO:0000256" key="2">
    <source>
        <dbReference type="ARBA" id="ARBA00022692"/>
    </source>
</evidence>
<keyword evidence="9" id="KW-1185">Reference proteome</keyword>
<dbReference type="Gene3D" id="3.60.21.10">
    <property type="match status" value="1"/>
</dbReference>
<dbReference type="InterPro" id="IPR033308">
    <property type="entry name" value="PGAP5/Cdc1/Ted1"/>
</dbReference>
<dbReference type="GO" id="GO:0016020">
    <property type="term" value="C:membrane"/>
    <property type="evidence" value="ECO:0007669"/>
    <property type="project" value="UniProtKB-SubCell"/>
</dbReference>
<feature type="transmembrane region" description="Helical" evidence="6">
    <location>
        <begin position="607"/>
        <end position="629"/>
    </location>
</feature>
<dbReference type="InterPro" id="IPR004843">
    <property type="entry name" value="Calcineurin-like_PHP"/>
</dbReference>
<evidence type="ECO:0000256" key="4">
    <source>
        <dbReference type="ARBA" id="ARBA00023136"/>
    </source>
</evidence>
<feature type="transmembrane region" description="Helical" evidence="6">
    <location>
        <begin position="382"/>
        <end position="400"/>
    </location>
</feature>
<dbReference type="Proteomes" id="UP000313359">
    <property type="component" value="Unassembled WGS sequence"/>
</dbReference>
<dbReference type="OrthoDB" id="5977743at2759"/>
<organism evidence="8 9">
    <name type="scientific">Lentinus tigrinus ALCF2SS1-6</name>
    <dbReference type="NCBI Taxonomy" id="1328759"/>
    <lineage>
        <taxon>Eukaryota</taxon>
        <taxon>Fungi</taxon>
        <taxon>Dikarya</taxon>
        <taxon>Basidiomycota</taxon>
        <taxon>Agaricomycotina</taxon>
        <taxon>Agaricomycetes</taxon>
        <taxon>Polyporales</taxon>
        <taxon>Polyporaceae</taxon>
        <taxon>Lentinus</taxon>
    </lineage>
</organism>
<feature type="compositionally biased region" description="Polar residues" evidence="5">
    <location>
        <begin position="499"/>
        <end position="509"/>
    </location>
</feature>
<dbReference type="GO" id="GO:0006506">
    <property type="term" value="P:GPI anchor biosynthetic process"/>
    <property type="evidence" value="ECO:0007669"/>
    <property type="project" value="InterPro"/>
</dbReference>
<dbReference type="Pfam" id="PF00149">
    <property type="entry name" value="Metallophos"/>
    <property type="match status" value="1"/>
</dbReference>
<sequence>MLTASFRRPALLDAWLSRWGILDWLRLFWCAAVLWYELGSYVWSLGWCSWPDSGLSPARERPVHLLLVADPQVRDLSTSRTTAFAAIHQYLVDLTLRRNWYFASRRSPDVVVFLGDILASWRSIKSDEEYERNYNKFLNIFRLDRRIPSYFVPGNNDVGLNIDTSSARQARQRFTTHFGPLNQHIRVRNHTLVMLDAAGLVEEDYLRAAKYIDYDRWTPLARGAVEFVHSLKEEADQTRPAILFSHIPLHRPDTASCGPLRERGTIRRGVGPSYQNTLGKKTTAFLLKSVTPEIVFSADDKDHCDYVHVPPRAVATDATSANATTIAQPQNVREITLKAFSPTSEIRHPGFQLLSLIDPSSEARTSSLATTACFFPDYPSVYTWRYLPLFFLTALTLIFLRRRKLRSPTSLPSHLTESELSKSFSLNSPWSRQPHPLTPFSPDWSPRTPGFYTPHPRSPNGSPQDSFPKDSLRAPISRSASHSNVSSLGRDSQHLRLPTTPTFRATTIPRTDDDGHPQHLPTGPAHLDVDELDDEFAYARYDQRQPFRVKLERDGDEGAVDADEFAFTFTLYGRRRRISLWIPLLSKSGRATLTGRRRSKRAFAKRVVKDLAYIMWPAVVLWVVLVWLVS</sequence>
<evidence type="ECO:0000259" key="7">
    <source>
        <dbReference type="Pfam" id="PF00149"/>
    </source>
</evidence>
<accession>A0A5C2SJU6</accession>
<evidence type="ECO:0000313" key="9">
    <source>
        <dbReference type="Proteomes" id="UP000313359"/>
    </source>
</evidence>
<dbReference type="GO" id="GO:0016787">
    <property type="term" value="F:hydrolase activity"/>
    <property type="evidence" value="ECO:0007669"/>
    <property type="project" value="InterPro"/>
</dbReference>
<dbReference type="AlphaFoldDB" id="A0A5C2SJU6"/>
<gene>
    <name evidence="8" type="ORF">L227DRAFT_496782</name>
</gene>
<dbReference type="EMBL" id="ML122255">
    <property type="protein sequence ID" value="RPD63890.1"/>
    <property type="molecule type" value="Genomic_DNA"/>
</dbReference>
<comment type="subcellular location">
    <subcellularLocation>
        <location evidence="1">Membrane</location>
        <topology evidence="1">Multi-pass membrane protein</topology>
    </subcellularLocation>
</comment>
<evidence type="ECO:0000256" key="3">
    <source>
        <dbReference type="ARBA" id="ARBA00022989"/>
    </source>
</evidence>
<feature type="domain" description="Calcineurin-like phosphoesterase" evidence="7">
    <location>
        <begin position="101"/>
        <end position="259"/>
    </location>
</feature>
<keyword evidence="2 6" id="KW-0812">Transmembrane</keyword>
<dbReference type="GO" id="GO:0005783">
    <property type="term" value="C:endoplasmic reticulum"/>
    <property type="evidence" value="ECO:0007669"/>
    <property type="project" value="TreeGrafter"/>
</dbReference>